<dbReference type="InterPro" id="IPR006518">
    <property type="entry name" value="Trypano_RHS"/>
</dbReference>
<dbReference type="EMBL" id="CAEX01002606">
    <property type="protein sequence ID" value="CCD19091.1"/>
    <property type="molecule type" value="Genomic_DNA"/>
</dbReference>
<keyword evidence="4" id="KW-1185">Reference proteome</keyword>
<feature type="non-terminal residue" evidence="3">
    <location>
        <position position="379"/>
    </location>
</feature>
<name>F9WNH3_TRYVY</name>
<feature type="domain" description="Retrotransposon hot spot protein N-terminal" evidence="2">
    <location>
        <begin position="14"/>
        <end position="138"/>
    </location>
</feature>
<dbReference type="InterPro" id="IPR052980">
    <property type="entry name" value="Crinkler_effector"/>
</dbReference>
<dbReference type="PANTHER" id="PTHR33129">
    <property type="entry name" value="PROTEIN KINASE DOMAIN-CONTAINING PROTEIN-RELATED"/>
    <property type="match status" value="1"/>
</dbReference>
<evidence type="ECO:0000313" key="3">
    <source>
        <dbReference type="EMBL" id="CCD19091.1"/>
    </source>
</evidence>
<dbReference type="InterPro" id="IPR046835">
    <property type="entry name" value="RHS_N"/>
</dbReference>
<protein>
    <recommendedName>
        <fullName evidence="5">Retrotransposon hot spot (RHS) protein</fullName>
    </recommendedName>
</protein>
<sequence>MSESEAAVFVPGAFESVVNARWSHVLSGEAGMPLGMRVVGGLPENVWSYDEVNYSPWPLEVNRQAPRNGKLEIMVLSSEDGWPYTRFKNERRSVKNNAGVGRGGVLNAPTSKAVYIRREVVRVWYIVEKAMRAWYIERKLVEPRTCIVIGTPGIGKSFACGSFLLYQLLHYEGGLLDVVAYFVSKYCYVIHNARPGVPGSVVQYDNIDATVNLIVDMARKKKGHERGFIIVDIGSGFTEPSSALPTNFWPTVVLTSPDKSHYEQWMKDRNDKLIYVNCDDERDLKAFVAWRVLRGLPEGFENNAGLWLNAEKKLSEQLKVLDERIKTVGPLPRFVLNADSYESRHSQIDNAISDITLNNKAPYMGILRMSSEWQSDHVS</sequence>
<dbReference type="Pfam" id="PF07999">
    <property type="entry name" value="RHSP"/>
    <property type="match status" value="1"/>
</dbReference>
<dbReference type="VEuPathDB" id="TriTrypDB:TvY486_0017980"/>
<dbReference type="NCBIfam" id="TIGR01631">
    <property type="entry name" value="Trypano_RHS"/>
    <property type="match status" value="1"/>
</dbReference>
<feature type="domain" description="Retrotransposon hot spot protein,C-terminal" evidence="1">
    <location>
        <begin position="147"/>
        <end position="378"/>
    </location>
</feature>
<evidence type="ECO:0000313" key="4">
    <source>
        <dbReference type="Proteomes" id="UP000009027"/>
    </source>
</evidence>
<accession>F9WNH3</accession>
<evidence type="ECO:0000259" key="2">
    <source>
        <dbReference type="Pfam" id="PF20445"/>
    </source>
</evidence>
<proteinExistence type="predicted"/>
<dbReference type="Pfam" id="PF20445">
    <property type="entry name" value="RHS_N"/>
    <property type="match status" value="1"/>
</dbReference>
<gene>
    <name evidence="3" type="ORF">TvY486_0017980</name>
</gene>
<evidence type="ECO:0000259" key="1">
    <source>
        <dbReference type="Pfam" id="PF07999"/>
    </source>
</evidence>
<organism evidence="3 4">
    <name type="scientific">Trypanosoma vivax (strain Y486)</name>
    <dbReference type="NCBI Taxonomy" id="1055687"/>
    <lineage>
        <taxon>Eukaryota</taxon>
        <taxon>Discoba</taxon>
        <taxon>Euglenozoa</taxon>
        <taxon>Kinetoplastea</taxon>
        <taxon>Metakinetoplastina</taxon>
        <taxon>Trypanosomatida</taxon>
        <taxon>Trypanosomatidae</taxon>
        <taxon>Trypanosoma</taxon>
        <taxon>Duttonella</taxon>
    </lineage>
</organism>
<dbReference type="AlphaFoldDB" id="F9WNH3"/>
<evidence type="ECO:0008006" key="5">
    <source>
        <dbReference type="Google" id="ProtNLM"/>
    </source>
</evidence>
<dbReference type="InterPro" id="IPR046836">
    <property type="entry name" value="RHS_C"/>
</dbReference>
<reference evidence="3 4" key="1">
    <citation type="journal article" date="2012" name="Proc. Natl. Acad. Sci. U.S.A.">
        <title>Antigenic diversity is generated by distinct evolutionary mechanisms in African trypanosome species.</title>
        <authorList>
            <person name="Jackson A.P."/>
            <person name="Berry A."/>
            <person name="Aslett M."/>
            <person name="Allison H.C."/>
            <person name="Burton P."/>
            <person name="Vavrova-Anderson J."/>
            <person name="Brown R."/>
            <person name="Browne H."/>
            <person name="Corton N."/>
            <person name="Hauser H."/>
            <person name="Gamble J."/>
            <person name="Gilderthorp R."/>
            <person name="Marcello L."/>
            <person name="McQuillan J."/>
            <person name="Otto T.D."/>
            <person name="Quail M.A."/>
            <person name="Sanders M.J."/>
            <person name="van Tonder A."/>
            <person name="Ginger M.L."/>
            <person name="Field M.C."/>
            <person name="Barry J.D."/>
            <person name="Hertz-Fowler C."/>
            <person name="Berriman M."/>
        </authorList>
    </citation>
    <scope>NUCLEOTIDE SEQUENCE</scope>
    <source>
        <strain evidence="3 4">Y486</strain>
    </source>
</reference>
<dbReference type="PANTHER" id="PTHR33129:SF3">
    <property type="entry name" value="HOT SPOT (RHS) PROTEIN, PUTATIVE-RELATED"/>
    <property type="match status" value="1"/>
</dbReference>
<dbReference type="Proteomes" id="UP000009027">
    <property type="component" value="Unassembled WGS sequence"/>
</dbReference>